<organism evidence="4 5">
    <name type="scientific">Acanthosepion pharaonis</name>
    <name type="common">Pharaoh cuttlefish</name>
    <name type="synonym">Sepia pharaonis</name>
    <dbReference type="NCBI Taxonomy" id="158019"/>
    <lineage>
        <taxon>Eukaryota</taxon>
        <taxon>Metazoa</taxon>
        <taxon>Spiralia</taxon>
        <taxon>Lophotrochozoa</taxon>
        <taxon>Mollusca</taxon>
        <taxon>Cephalopoda</taxon>
        <taxon>Coleoidea</taxon>
        <taxon>Decapodiformes</taxon>
        <taxon>Sepiida</taxon>
        <taxon>Sepiina</taxon>
        <taxon>Sepiidae</taxon>
        <taxon>Acanthosepion</taxon>
    </lineage>
</organism>
<dbReference type="AlphaFoldDB" id="A0A812BZ15"/>
<comment type="subcellular location">
    <subcellularLocation>
        <location evidence="1">Mitochondrion</location>
    </subcellularLocation>
</comment>
<dbReference type="InterPro" id="IPR017703">
    <property type="entry name" value="YgfZ/GCV_T_CS"/>
</dbReference>
<keyword evidence="4" id="KW-0808">Transferase</keyword>
<evidence type="ECO:0000256" key="3">
    <source>
        <dbReference type="ARBA" id="ARBA00023128"/>
    </source>
</evidence>
<dbReference type="InterPro" id="IPR027266">
    <property type="entry name" value="TrmE/GcvT-like"/>
</dbReference>
<evidence type="ECO:0000313" key="4">
    <source>
        <dbReference type="EMBL" id="CAE1247183.1"/>
    </source>
</evidence>
<sequence>MILNVQGRVLYDIILYAVPTQREGEDHFYLECDTNVSADIVKFLKRYKIRKKVIITDLEGEFRTWASLSSPQQIQNSLSEKETRKITLCEQDPRVPSFGSRLILPHDTSFLSGNERDYHLKRYQLGIGEGIEDLPPGNCYPLECNLHFKHGVSFQKGCYIGQELTARTHHRGVVRKRLMPIFFESIPEGLNSGEIITDTEDKTFSVLIANAYFLPFLPDL</sequence>
<dbReference type="GO" id="GO:0016740">
    <property type="term" value="F:transferase activity"/>
    <property type="evidence" value="ECO:0007669"/>
    <property type="project" value="UniProtKB-KW"/>
</dbReference>
<dbReference type="SUPFAM" id="SSF103025">
    <property type="entry name" value="Folate-binding domain"/>
    <property type="match status" value="1"/>
</dbReference>
<dbReference type="Gene3D" id="3.30.1360.120">
    <property type="entry name" value="Probable tRNA modification gtpase trme, domain 1"/>
    <property type="match status" value="2"/>
</dbReference>
<dbReference type="GO" id="GO:0016226">
    <property type="term" value="P:iron-sulfur cluster assembly"/>
    <property type="evidence" value="ECO:0007669"/>
    <property type="project" value="TreeGrafter"/>
</dbReference>
<protein>
    <submittedName>
        <fullName evidence="4">IBA57</fullName>
        <ecNumber evidence="4">2.1.-.-</ecNumber>
    </submittedName>
</protein>
<name>A0A812BZ15_ACAPH</name>
<keyword evidence="3" id="KW-0496">Mitochondrion</keyword>
<gene>
    <name evidence="4" type="ORF">SPHA_25549</name>
</gene>
<dbReference type="PANTHER" id="PTHR22602">
    <property type="entry name" value="TRANSFERASE CAF17, MITOCHONDRIAL-RELATED"/>
    <property type="match status" value="1"/>
</dbReference>
<keyword evidence="2" id="KW-0809">Transit peptide</keyword>
<evidence type="ECO:0000256" key="2">
    <source>
        <dbReference type="ARBA" id="ARBA00022946"/>
    </source>
</evidence>
<dbReference type="PANTHER" id="PTHR22602:SF0">
    <property type="entry name" value="TRANSFERASE CAF17, MITOCHONDRIAL-RELATED"/>
    <property type="match status" value="1"/>
</dbReference>
<dbReference type="Proteomes" id="UP000597762">
    <property type="component" value="Unassembled WGS sequence"/>
</dbReference>
<evidence type="ECO:0000313" key="5">
    <source>
        <dbReference type="Proteomes" id="UP000597762"/>
    </source>
</evidence>
<dbReference type="OrthoDB" id="191995at2759"/>
<proteinExistence type="predicted"/>
<dbReference type="GO" id="GO:0005759">
    <property type="term" value="C:mitochondrial matrix"/>
    <property type="evidence" value="ECO:0007669"/>
    <property type="project" value="TreeGrafter"/>
</dbReference>
<dbReference type="InterPro" id="IPR045179">
    <property type="entry name" value="YgfZ/GcvT"/>
</dbReference>
<dbReference type="EMBL" id="CAHIKZ030000967">
    <property type="protein sequence ID" value="CAE1247183.1"/>
    <property type="molecule type" value="Genomic_DNA"/>
</dbReference>
<comment type="caution">
    <text evidence="4">The sequence shown here is derived from an EMBL/GenBank/DDBJ whole genome shotgun (WGS) entry which is preliminary data.</text>
</comment>
<dbReference type="EC" id="2.1.-.-" evidence="4"/>
<evidence type="ECO:0000256" key="1">
    <source>
        <dbReference type="ARBA" id="ARBA00004173"/>
    </source>
</evidence>
<reference evidence="4" key="1">
    <citation type="submission" date="2021-01" db="EMBL/GenBank/DDBJ databases">
        <authorList>
            <person name="Li R."/>
            <person name="Bekaert M."/>
        </authorList>
    </citation>
    <scope>NUCLEOTIDE SEQUENCE</scope>
    <source>
        <strain evidence="4">Farmed</strain>
    </source>
</reference>
<keyword evidence="5" id="KW-1185">Reference proteome</keyword>
<accession>A0A812BZ15</accession>
<dbReference type="NCBIfam" id="TIGR03317">
    <property type="entry name" value="ygfZ_signature"/>
    <property type="match status" value="1"/>
</dbReference>